<organism evidence="1 2">
    <name type="scientific">Choiromyces venosus 120613-1</name>
    <dbReference type="NCBI Taxonomy" id="1336337"/>
    <lineage>
        <taxon>Eukaryota</taxon>
        <taxon>Fungi</taxon>
        <taxon>Dikarya</taxon>
        <taxon>Ascomycota</taxon>
        <taxon>Pezizomycotina</taxon>
        <taxon>Pezizomycetes</taxon>
        <taxon>Pezizales</taxon>
        <taxon>Tuberaceae</taxon>
        <taxon>Choiromyces</taxon>
    </lineage>
</organism>
<keyword evidence="2" id="KW-1185">Reference proteome</keyword>
<dbReference type="Proteomes" id="UP000276215">
    <property type="component" value="Unassembled WGS sequence"/>
</dbReference>
<gene>
    <name evidence="1" type="ORF">L873DRAFT_1814083</name>
</gene>
<evidence type="ECO:0000313" key="2">
    <source>
        <dbReference type="Proteomes" id="UP000276215"/>
    </source>
</evidence>
<sequence length="99" mass="11200">MKKVIRPDGLPDHQITLFDKSTNCIIPNRHQLLPVYRFHKMSRIVTTAPGGGGRFKAACLESQKRQVLAYRTSGTQEVRAQAILHQKWPISHTYSGTNT</sequence>
<reference evidence="1 2" key="1">
    <citation type="journal article" date="2018" name="Nat. Ecol. Evol.">
        <title>Pezizomycetes genomes reveal the molecular basis of ectomycorrhizal truffle lifestyle.</title>
        <authorList>
            <person name="Murat C."/>
            <person name="Payen T."/>
            <person name="Noel B."/>
            <person name="Kuo A."/>
            <person name="Morin E."/>
            <person name="Chen J."/>
            <person name="Kohler A."/>
            <person name="Krizsan K."/>
            <person name="Balestrini R."/>
            <person name="Da Silva C."/>
            <person name="Montanini B."/>
            <person name="Hainaut M."/>
            <person name="Levati E."/>
            <person name="Barry K.W."/>
            <person name="Belfiori B."/>
            <person name="Cichocki N."/>
            <person name="Clum A."/>
            <person name="Dockter R.B."/>
            <person name="Fauchery L."/>
            <person name="Guy J."/>
            <person name="Iotti M."/>
            <person name="Le Tacon F."/>
            <person name="Lindquist E.A."/>
            <person name="Lipzen A."/>
            <person name="Malagnac F."/>
            <person name="Mello A."/>
            <person name="Molinier V."/>
            <person name="Miyauchi S."/>
            <person name="Poulain J."/>
            <person name="Riccioni C."/>
            <person name="Rubini A."/>
            <person name="Sitrit Y."/>
            <person name="Splivallo R."/>
            <person name="Traeger S."/>
            <person name="Wang M."/>
            <person name="Zifcakova L."/>
            <person name="Wipf D."/>
            <person name="Zambonelli A."/>
            <person name="Paolocci F."/>
            <person name="Nowrousian M."/>
            <person name="Ottonello S."/>
            <person name="Baldrian P."/>
            <person name="Spatafora J.W."/>
            <person name="Henrissat B."/>
            <person name="Nagy L.G."/>
            <person name="Aury J.M."/>
            <person name="Wincker P."/>
            <person name="Grigoriev I.V."/>
            <person name="Bonfante P."/>
            <person name="Martin F.M."/>
        </authorList>
    </citation>
    <scope>NUCLEOTIDE SEQUENCE [LARGE SCALE GENOMIC DNA]</scope>
    <source>
        <strain evidence="1 2">120613-1</strain>
    </source>
</reference>
<dbReference type="EMBL" id="ML120435">
    <property type="protein sequence ID" value="RPA94565.1"/>
    <property type="molecule type" value="Genomic_DNA"/>
</dbReference>
<proteinExistence type="predicted"/>
<protein>
    <submittedName>
        <fullName evidence="1">Uncharacterized protein</fullName>
    </submittedName>
</protein>
<name>A0A3N4J8P0_9PEZI</name>
<evidence type="ECO:0000313" key="1">
    <source>
        <dbReference type="EMBL" id="RPA94565.1"/>
    </source>
</evidence>
<dbReference type="AlphaFoldDB" id="A0A3N4J8P0"/>
<accession>A0A3N4J8P0</accession>